<proteinExistence type="predicted"/>
<name>A0ABR3CJA7_9PEZI</name>
<feature type="transmembrane region" description="Helical" evidence="2">
    <location>
        <begin position="81"/>
        <end position="104"/>
    </location>
</feature>
<evidence type="ECO:0000256" key="1">
    <source>
        <dbReference type="SAM" id="MobiDB-lite"/>
    </source>
</evidence>
<dbReference type="RefSeq" id="XP_066633324.1">
    <property type="nucleotide sequence ID" value="XM_066775443.1"/>
</dbReference>
<protein>
    <recommendedName>
        <fullName evidence="5">Fungal fucose-specific lectin</fullName>
    </recommendedName>
</protein>
<keyword evidence="2" id="KW-1133">Transmembrane helix</keyword>
<evidence type="ECO:0000313" key="3">
    <source>
        <dbReference type="EMBL" id="KAL0260295.1"/>
    </source>
</evidence>
<feature type="region of interest" description="Disordered" evidence="1">
    <location>
        <begin position="1"/>
        <end position="69"/>
    </location>
</feature>
<organism evidence="3 4">
    <name type="scientific">Diplodia seriata</name>
    <dbReference type="NCBI Taxonomy" id="420778"/>
    <lineage>
        <taxon>Eukaryota</taxon>
        <taxon>Fungi</taxon>
        <taxon>Dikarya</taxon>
        <taxon>Ascomycota</taxon>
        <taxon>Pezizomycotina</taxon>
        <taxon>Dothideomycetes</taxon>
        <taxon>Dothideomycetes incertae sedis</taxon>
        <taxon>Botryosphaeriales</taxon>
        <taxon>Botryosphaeriaceae</taxon>
        <taxon>Diplodia</taxon>
    </lineage>
</organism>
<evidence type="ECO:0008006" key="5">
    <source>
        <dbReference type="Google" id="ProtNLM"/>
    </source>
</evidence>
<dbReference type="Proteomes" id="UP001430584">
    <property type="component" value="Unassembled WGS sequence"/>
</dbReference>
<dbReference type="SUPFAM" id="SSF89372">
    <property type="entry name" value="Fucose-specific lectin"/>
    <property type="match status" value="1"/>
</dbReference>
<keyword evidence="2" id="KW-0472">Membrane</keyword>
<evidence type="ECO:0000313" key="4">
    <source>
        <dbReference type="Proteomes" id="UP001430584"/>
    </source>
</evidence>
<comment type="caution">
    <text evidence="3">The sequence shown here is derived from an EMBL/GenBank/DDBJ whole genome shotgun (WGS) entry which is preliminary data.</text>
</comment>
<dbReference type="Gene3D" id="2.120.10.70">
    <property type="entry name" value="Fucose-specific lectin"/>
    <property type="match status" value="1"/>
</dbReference>
<evidence type="ECO:0000256" key="2">
    <source>
        <dbReference type="SAM" id="Phobius"/>
    </source>
</evidence>
<keyword evidence="4" id="KW-1185">Reference proteome</keyword>
<dbReference type="EMBL" id="JAJVCZ030000004">
    <property type="protein sequence ID" value="KAL0260295.1"/>
    <property type="molecule type" value="Genomic_DNA"/>
</dbReference>
<reference evidence="3 4" key="1">
    <citation type="submission" date="2024-02" db="EMBL/GenBank/DDBJ databases">
        <title>De novo assembly and annotation of 12 fungi associated with fruit tree decline syndrome in Ontario, Canada.</title>
        <authorList>
            <person name="Sulman M."/>
            <person name="Ellouze W."/>
            <person name="Ilyukhin E."/>
        </authorList>
    </citation>
    <scope>NUCLEOTIDE SEQUENCE [LARGE SCALE GENOMIC DNA]</scope>
    <source>
        <strain evidence="3 4">FDS-637</strain>
    </source>
</reference>
<sequence length="491" mass="52986">MDQKPTPAGGYSTLEVDESANLPQVKSNEDLPQVKSGDSLPEVRPNHDDPEVVQNYYGAGDARVPEQSKPQTICGLRKRTFWLVLFAVILAIVIGVAVGVGVGVSTNKKDSSSNSSGDSSGTTTTTDTSGRVAFFSQLSATNYTDPQEKEHTQVYFQDESLNIWMADREAADGSAWSPSQLVNTTGTSPKNGTPIAAFNYFPDASVTENNEVESEFGLRYLDAGTNRIRARFVKNRMIGQTWQVAPTPDQSAYRAASNSSLAGYADACGEACVQTNMMAFADADDAETHVAYPYAARYGYDTFPSRGVGADAGTAYALVPVLPLAGRVNDSQPYVAMYLSARGRLSEVYFGVEPQPAWNASDMDVDLVVDTGSRIAAMARRLDDLRYVQVLATKRDGGVMMAYLDGGPDKPWAATEAVEGMENVIPLSPIAANQVGHVYALEEVDGRREIVEWKMASETGTPTFDRVGVFMDASVQGGERAVELRMYDAAL</sequence>
<feature type="region of interest" description="Disordered" evidence="1">
    <location>
        <begin position="105"/>
        <end position="128"/>
    </location>
</feature>
<dbReference type="GeneID" id="92008066"/>
<accession>A0ABR3CJA7</accession>
<gene>
    <name evidence="3" type="ORF">SLS55_003981</name>
</gene>
<keyword evidence="2" id="KW-0812">Transmembrane</keyword>